<keyword evidence="5" id="KW-1185">Reference proteome</keyword>
<keyword evidence="2" id="KW-0521">NADP</keyword>
<evidence type="ECO:0000256" key="1">
    <source>
        <dbReference type="ARBA" id="ARBA00006484"/>
    </source>
</evidence>
<feature type="non-terminal residue" evidence="4">
    <location>
        <position position="1"/>
    </location>
</feature>
<dbReference type="STRING" id="1336337.A0A3N4J671"/>
<sequence length="248" mass="26533">PVIILTGASRGTGLAILTHLLSPTLSPRPRILTISRTTPPALAHLLNLHTSHLVHLPADISDPTTAPSAISLALQTWSRIDSLIINHAVLAPVSRVADAQLAQWEEAFRTNFFGAVGLVAAALPELRRRGGRVVFVSSGAAVTAYEGWGCYGASKAALNHFCMTVGMEEKDAGVVAVAVRPGVIDTQMQEDIREKHGEGMGASHERFVKLKEEGKLLRPEQPGNVIARLALEAEPCLSGKFLKYDIVS</sequence>
<dbReference type="PRINTS" id="PR00081">
    <property type="entry name" value="GDHRDH"/>
</dbReference>
<dbReference type="SUPFAM" id="SSF51735">
    <property type="entry name" value="NAD(P)-binding Rossmann-fold domains"/>
    <property type="match status" value="1"/>
</dbReference>
<dbReference type="Proteomes" id="UP000276215">
    <property type="component" value="Unassembled WGS sequence"/>
</dbReference>
<feature type="non-terminal residue" evidence="4">
    <location>
        <position position="248"/>
    </location>
</feature>
<dbReference type="GO" id="GO:0050664">
    <property type="term" value="F:oxidoreductase activity, acting on NAD(P)H, oxygen as acceptor"/>
    <property type="evidence" value="ECO:0007669"/>
    <property type="project" value="TreeGrafter"/>
</dbReference>
<reference evidence="4 5" key="1">
    <citation type="journal article" date="2018" name="Nat. Ecol. Evol.">
        <title>Pezizomycetes genomes reveal the molecular basis of ectomycorrhizal truffle lifestyle.</title>
        <authorList>
            <person name="Murat C."/>
            <person name="Payen T."/>
            <person name="Noel B."/>
            <person name="Kuo A."/>
            <person name="Morin E."/>
            <person name="Chen J."/>
            <person name="Kohler A."/>
            <person name="Krizsan K."/>
            <person name="Balestrini R."/>
            <person name="Da Silva C."/>
            <person name="Montanini B."/>
            <person name="Hainaut M."/>
            <person name="Levati E."/>
            <person name="Barry K.W."/>
            <person name="Belfiori B."/>
            <person name="Cichocki N."/>
            <person name="Clum A."/>
            <person name="Dockter R.B."/>
            <person name="Fauchery L."/>
            <person name="Guy J."/>
            <person name="Iotti M."/>
            <person name="Le Tacon F."/>
            <person name="Lindquist E.A."/>
            <person name="Lipzen A."/>
            <person name="Malagnac F."/>
            <person name="Mello A."/>
            <person name="Molinier V."/>
            <person name="Miyauchi S."/>
            <person name="Poulain J."/>
            <person name="Riccioni C."/>
            <person name="Rubini A."/>
            <person name="Sitrit Y."/>
            <person name="Splivallo R."/>
            <person name="Traeger S."/>
            <person name="Wang M."/>
            <person name="Zifcakova L."/>
            <person name="Wipf D."/>
            <person name="Zambonelli A."/>
            <person name="Paolocci F."/>
            <person name="Nowrousian M."/>
            <person name="Ottonello S."/>
            <person name="Baldrian P."/>
            <person name="Spatafora J.W."/>
            <person name="Henrissat B."/>
            <person name="Nagy L.G."/>
            <person name="Aury J.M."/>
            <person name="Wincker P."/>
            <person name="Grigoriev I.V."/>
            <person name="Bonfante P."/>
            <person name="Martin F.M."/>
        </authorList>
    </citation>
    <scope>NUCLEOTIDE SEQUENCE [LARGE SCALE GENOMIC DNA]</scope>
    <source>
        <strain evidence="4 5">120613-1</strain>
    </source>
</reference>
<dbReference type="AlphaFoldDB" id="A0A3N4J671"/>
<dbReference type="Pfam" id="PF00106">
    <property type="entry name" value="adh_short"/>
    <property type="match status" value="1"/>
</dbReference>
<keyword evidence="3" id="KW-0560">Oxidoreductase</keyword>
<dbReference type="Gene3D" id="3.40.50.720">
    <property type="entry name" value="NAD(P)-binding Rossmann-like Domain"/>
    <property type="match status" value="1"/>
</dbReference>
<evidence type="ECO:0000313" key="5">
    <source>
        <dbReference type="Proteomes" id="UP000276215"/>
    </source>
</evidence>
<dbReference type="PANTHER" id="PTHR43008:SF8">
    <property type="entry name" value="BENZIL REDUCTASE ((S)-BENZOIN FORMING) IRC24"/>
    <property type="match status" value="1"/>
</dbReference>
<accession>A0A3N4J671</accession>
<gene>
    <name evidence="4" type="ORF">L873DRAFT_1638659</name>
</gene>
<proteinExistence type="inferred from homology"/>
<comment type="similarity">
    <text evidence="1">Belongs to the short-chain dehydrogenases/reductases (SDR) family.</text>
</comment>
<dbReference type="OrthoDB" id="153074at2759"/>
<organism evidence="4 5">
    <name type="scientific">Choiromyces venosus 120613-1</name>
    <dbReference type="NCBI Taxonomy" id="1336337"/>
    <lineage>
        <taxon>Eukaryota</taxon>
        <taxon>Fungi</taxon>
        <taxon>Dikarya</taxon>
        <taxon>Ascomycota</taxon>
        <taxon>Pezizomycotina</taxon>
        <taxon>Pezizomycetes</taxon>
        <taxon>Pezizales</taxon>
        <taxon>Tuberaceae</taxon>
        <taxon>Choiromyces</taxon>
    </lineage>
</organism>
<dbReference type="InterPro" id="IPR002347">
    <property type="entry name" value="SDR_fam"/>
</dbReference>
<evidence type="ECO:0000256" key="3">
    <source>
        <dbReference type="ARBA" id="ARBA00023002"/>
    </source>
</evidence>
<dbReference type="GO" id="GO:0016616">
    <property type="term" value="F:oxidoreductase activity, acting on the CH-OH group of donors, NAD or NADP as acceptor"/>
    <property type="evidence" value="ECO:0007669"/>
    <property type="project" value="UniProtKB-ARBA"/>
</dbReference>
<dbReference type="PROSITE" id="PS00061">
    <property type="entry name" value="ADH_SHORT"/>
    <property type="match status" value="1"/>
</dbReference>
<dbReference type="InterPro" id="IPR020904">
    <property type="entry name" value="Sc_DH/Rdtase_CS"/>
</dbReference>
<dbReference type="PANTHER" id="PTHR43008">
    <property type="entry name" value="BENZIL REDUCTASE"/>
    <property type="match status" value="1"/>
</dbReference>
<evidence type="ECO:0000313" key="4">
    <source>
        <dbReference type="EMBL" id="RPA91930.1"/>
    </source>
</evidence>
<dbReference type="InterPro" id="IPR036291">
    <property type="entry name" value="NAD(P)-bd_dom_sf"/>
</dbReference>
<protein>
    <submittedName>
        <fullName evidence="4">NAD(P)-binding protein</fullName>
    </submittedName>
</protein>
<dbReference type="EMBL" id="ML120484">
    <property type="protein sequence ID" value="RPA91930.1"/>
    <property type="molecule type" value="Genomic_DNA"/>
</dbReference>
<name>A0A3N4J671_9PEZI</name>
<evidence type="ECO:0000256" key="2">
    <source>
        <dbReference type="ARBA" id="ARBA00022857"/>
    </source>
</evidence>